<accession>A0A9D8KAU7</accession>
<name>A0A9D8KAU7_9DELT</name>
<reference evidence="2" key="1">
    <citation type="journal article" date="2021" name="Environ. Microbiol.">
        <title>Genomic characterization of three novel Desulfobacterota classes expand the metabolic and phylogenetic diversity of the phylum.</title>
        <authorList>
            <person name="Murphy C.L."/>
            <person name="Biggerstaff J."/>
            <person name="Eichhorn A."/>
            <person name="Ewing E."/>
            <person name="Shahan R."/>
            <person name="Soriano D."/>
            <person name="Stewart S."/>
            <person name="VanMol K."/>
            <person name="Walker R."/>
            <person name="Walters P."/>
            <person name="Elshahed M.S."/>
            <person name="Youssef N.H."/>
        </authorList>
    </citation>
    <scope>NUCLEOTIDE SEQUENCE</scope>
    <source>
        <strain evidence="2">Zod_Metabat.24</strain>
    </source>
</reference>
<dbReference type="EMBL" id="JAFGIX010000015">
    <property type="protein sequence ID" value="MBN1572196.1"/>
    <property type="molecule type" value="Genomic_DNA"/>
</dbReference>
<feature type="compositionally biased region" description="Basic and acidic residues" evidence="1">
    <location>
        <begin position="1"/>
        <end position="33"/>
    </location>
</feature>
<evidence type="ECO:0000313" key="3">
    <source>
        <dbReference type="Proteomes" id="UP000809273"/>
    </source>
</evidence>
<proteinExistence type="predicted"/>
<evidence type="ECO:0000256" key="1">
    <source>
        <dbReference type="SAM" id="MobiDB-lite"/>
    </source>
</evidence>
<protein>
    <submittedName>
        <fullName evidence="2">Uncharacterized protein</fullName>
    </submittedName>
</protein>
<organism evidence="2 3">
    <name type="scientific">Candidatus Zymogenus saltonus</name>
    <dbReference type="NCBI Taxonomy" id="2844893"/>
    <lineage>
        <taxon>Bacteria</taxon>
        <taxon>Deltaproteobacteria</taxon>
        <taxon>Candidatus Zymogenia</taxon>
        <taxon>Candidatus Zymogeniales</taxon>
        <taxon>Candidatus Zymogenaceae</taxon>
        <taxon>Candidatus Zymogenus</taxon>
    </lineage>
</organism>
<sequence>MATKHEGDLEEPKGGEKKRAAEKSAKPKKAEAKKPKKGEKQPYSGTHGYTEEEVEGMVGGKKGGKDK</sequence>
<evidence type="ECO:0000313" key="2">
    <source>
        <dbReference type="EMBL" id="MBN1572196.1"/>
    </source>
</evidence>
<gene>
    <name evidence="2" type="ORF">JW984_03250</name>
</gene>
<reference evidence="2" key="2">
    <citation type="submission" date="2021-01" db="EMBL/GenBank/DDBJ databases">
        <authorList>
            <person name="Hahn C.R."/>
            <person name="Youssef N.H."/>
            <person name="Elshahed M."/>
        </authorList>
    </citation>
    <scope>NUCLEOTIDE SEQUENCE</scope>
    <source>
        <strain evidence="2">Zod_Metabat.24</strain>
    </source>
</reference>
<feature type="region of interest" description="Disordered" evidence="1">
    <location>
        <begin position="1"/>
        <end position="67"/>
    </location>
</feature>
<dbReference type="Proteomes" id="UP000809273">
    <property type="component" value="Unassembled WGS sequence"/>
</dbReference>
<comment type="caution">
    <text evidence="2">The sequence shown here is derived from an EMBL/GenBank/DDBJ whole genome shotgun (WGS) entry which is preliminary data.</text>
</comment>
<dbReference type="AlphaFoldDB" id="A0A9D8KAU7"/>